<evidence type="ECO:0000256" key="7">
    <source>
        <dbReference type="ARBA" id="ARBA00023306"/>
    </source>
</evidence>
<feature type="coiled-coil region" evidence="8">
    <location>
        <begin position="36"/>
        <end position="70"/>
    </location>
</feature>
<keyword evidence="7 8" id="KW-0131">Cell cycle</keyword>
<comment type="similarity">
    <text evidence="8">Belongs to the FtsB family.</text>
</comment>
<evidence type="ECO:0000256" key="3">
    <source>
        <dbReference type="ARBA" id="ARBA00022692"/>
    </source>
</evidence>
<keyword evidence="6 8" id="KW-0472">Membrane</keyword>
<organism evidence="9 10">
    <name type="scientific">Buchnera aphidicola</name>
    <name type="common">Melanaphis sacchari</name>
    <dbReference type="NCBI Taxonomy" id="2173854"/>
    <lineage>
        <taxon>Bacteria</taxon>
        <taxon>Pseudomonadati</taxon>
        <taxon>Pseudomonadota</taxon>
        <taxon>Gammaproteobacteria</taxon>
        <taxon>Enterobacterales</taxon>
        <taxon>Erwiniaceae</taxon>
        <taxon>Buchnera</taxon>
    </lineage>
</organism>
<gene>
    <name evidence="8" type="primary">ftsB</name>
    <name evidence="9" type="ORF">DD681_00930</name>
</gene>
<evidence type="ECO:0000313" key="10">
    <source>
        <dbReference type="Proteomes" id="UP000244884"/>
    </source>
</evidence>
<protein>
    <recommendedName>
        <fullName evidence="8">Cell division protein FtsB</fullName>
    </recommendedName>
</protein>
<dbReference type="GO" id="GO:0043093">
    <property type="term" value="P:FtsZ-dependent cytokinesis"/>
    <property type="evidence" value="ECO:0007669"/>
    <property type="project" value="UniProtKB-UniRule"/>
</dbReference>
<evidence type="ECO:0000313" key="9">
    <source>
        <dbReference type="EMBL" id="AWH90379.1"/>
    </source>
</evidence>
<dbReference type="Pfam" id="PF04977">
    <property type="entry name" value="DivIC"/>
    <property type="match status" value="1"/>
</dbReference>
<keyword evidence="3 8" id="KW-0812">Transmembrane</keyword>
<dbReference type="InterPro" id="IPR023081">
    <property type="entry name" value="Cell_div_FtsB"/>
</dbReference>
<evidence type="ECO:0000256" key="1">
    <source>
        <dbReference type="ARBA" id="ARBA00022475"/>
    </source>
</evidence>
<dbReference type="GO" id="GO:0005886">
    <property type="term" value="C:plasma membrane"/>
    <property type="evidence" value="ECO:0007669"/>
    <property type="project" value="UniProtKB-SubCell"/>
</dbReference>
<proteinExistence type="inferred from homology"/>
<evidence type="ECO:0000256" key="2">
    <source>
        <dbReference type="ARBA" id="ARBA00022618"/>
    </source>
</evidence>
<evidence type="ECO:0000256" key="4">
    <source>
        <dbReference type="ARBA" id="ARBA00022989"/>
    </source>
</evidence>
<keyword evidence="2 8" id="KW-0132">Cell division</keyword>
<keyword evidence="1 8" id="KW-1003">Cell membrane</keyword>
<dbReference type="Proteomes" id="UP000244884">
    <property type="component" value="Chromosome"/>
</dbReference>
<dbReference type="PANTHER" id="PTHR37485">
    <property type="entry name" value="CELL DIVISION PROTEIN FTSB"/>
    <property type="match status" value="1"/>
</dbReference>
<dbReference type="InterPro" id="IPR007060">
    <property type="entry name" value="FtsL/DivIC"/>
</dbReference>
<keyword evidence="4 8" id="KW-1133">Transmembrane helix</keyword>
<evidence type="ECO:0000256" key="6">
    <source>
        <dbReference type="ARBA" id="ARBA00023136"/>
    </source>
</evidence>
<comment type="subcellular location">
    <subcellularLocation>
        <location evidence="8">Cell membrane</location>
        <topology evidence="8">Single-pass type II membrane protein</topology>
    </subcellularLocation>
    <text evidence="8">Localizes to the division septum.</text>
</comment>
<dbReference type="EMBL" id="CP029161">
    <property type="protein sequence ID" value="AWH90379.1"/>
    <property type="molecule type" value="Genomic_DNA"/>
</dbReference>
<evidence type="ECO:0000256" key="8">
    <source>
        <dbReference type="HAMAP-Rule" id="MF_00599"/>
    </source>
</evidence>
<dbReference type="GO" id="GO:0030428">
    <property type="term" value="C:cell septum"/>
    <property type="evidence" value="ECO:0007669"/>
    <property type="project" value="TreeGrafter"/>
</dbReference>
<accession>A0A2U8DEW9</accession>
<dbReference type="AlphaFoldDB" id="A0A2U8DEW9"/>
<keyword evidence="5 8" id="KW-0175">Coiled coil</keyword>
<dbReference type="HAMAP" id="MF_00599">
    <property type="entry name" value="FtsB"/>
    <property type="match status" value="1"/>
</dbReference>
<reference evidence="9 10" key="1">
    <citation type="submission" date="2018-04" db="EMBL/GenBank/DDBJ databases">
        <title>Genome sequence of Buchnera aphidicola from Melaphis sacchari.</title>
        <authorList>
            <person name="Geib S.M."/>
            <person name="Palmer N.A."/>
            <person name="Sattler S.E."/>
            <person name="Sarath G."/>
        </authorList>
    </citation>
    <scope>NUCLEOTIDE SEQUENCE [LARGE SCALE GENOMIC DNA]</scope>
    <source>
        <strain evidence="9 10">LSU</strain>
    </source>
</reference>
<dbReference type="RefSeq" id="WP_158341150.1">
    <property type="nucleotide sequence ID" value="NZ_CP029161.1"/>
</dbReference>
<comment type="function">
    <text evidence="8">Essential cell division protein. May link together the upstream cell division proteins, which are predominantly cytoplasmic, with the downstream cell division proteins, which are predominantly extracellular.</text>
</comment>
<dbReference type="GO" id="GO:0032153">
    <property type="term" value="C:cell division site"/>
    <property type="evidence" value="ECO:0007669"/>
    <property type="project" value="UniProtKB-UniRule"/>
</dbReference>
<evidence type="ECO:0000256" key="5">
    <source>
        <dbReference type="ARBA" id="ARBA00023054"/>
    </source>
</evidence>
<sequence>MKILKIFLFFLLFLLQYSLWIGKNGILEYISIYKKIIIQKKKNKEIEEKNNQLILEIQRLNDKIKNCKDKSCIH</sequence>
<dbReference type="PANTHER" id="PTHR37485:SF1">
    <property type="entry name" value="CELL DIVISION PROTEIN FTSB"/>
    <property type="match status" value="1"/>
</dbReference>
<feature type="topological domain" description="Extracellular" evidence="8">
    <location>
        <begin position="22"/>
        <end position="74"/>
    </location>
</feature>
<name>A0A2U8DEW9_9GAMM</name>
<feature type="topological domain" description="Cytoplasmic" evidence="8">
    <location>
        <begin position="1"/>
        <end position="3"/>
    </location>
</feature>